<evidence type="ECO:0000256" key="1">
    <source>
        <dbReference type="SAM" id="SignalP"/>
    </source>
</evidence>
<dbReference type="AlphaFoldDB" id="A0A6P0HJ26"/>
<feature type="signal peptide" evidence="1">
    <location>
        <begin position="1"/>
        <end position="27"/>
    </location>
</feature>
<dbReference type="Proteomes" id="UP000468687">
    <property type="component" value="Unassembled WGS sequence"/>
</dbReference>
<dbReference type="EMBL" id="JAAGXA010000004">
    <property type="protein sequence ID" value="NEN78247.1"/>
    <property type="molecule type" value="Genomic_DNA"/>
</dbReference>
<dbReference type="RefSeq" id="WP_163771718.1">
    <property type="nucleotide sequence ID" value="NZ_JAAGXA010000004.1"/>
</dbReference>
<feature type="non-terminal residue" evidence="2">
    <location>
        <position position="263"/>
    </location>
</feature>
<name>A0A6P0HJ26_9ACTN</name>
<feature type="chain" id="PRO_5027067712" description="Ig-like domain-containing protein" evidence="1">
    <location>
        <begin position="28"/>
        <end position="263"/>
    </location>
</feature>
<sequence>MRTTMTTAVVAAAGLAVGGLTLPPAQAAPGDITISGPTYPGPGADTAGSPFVSMDCGLTVAFADATPSARYDASIALASAPDVAVEVDQSVVWDEQGTGEASFDCGYRDEDHLLDGETYVVTVVELSARGAVVGEGTATVAYDEVDAPADIWLSSGGERLIDDLPTARPIDLTVEGAWEEGATVTTRVSRLPREVVDNDWEVDEDPFVDVLAQTTTGTPALRFSLPHHLGGDYVFVSVRADKPGKAPVVVTFEEPFEVVTSPP</sequence>
<accession>A0A6P0HJ26</accession>
<reference evidence="2 3" key="1">
    <citation type="journal article" date="2014" name="Int. J. Syst. Evol. Microbiol.">
        <title>Nocardioides zeae sp. nov., isolated from the stem of Zea mays.</title>
        <authorList>
            <person name="Glaeser S.P."/>
            <person name="McInroy J.A."/>
            <person name="Busse H.J."/>
            <person name="Kampfer P."/>
        </authorList>
    </citation>
    <scope>NUCLEOTIDE SEQUENCE [LARGE SCALE GENOMIC DNA]</scope>
    <source>
        <strain evidence="2 3">JCM 30728</strain>
    </source>
</reference>
<proteinExistence type="predicted"/>
<evidence type="ECO:0000313" key="3">
    <source>
        <dbReference type="Proteomes" id="UP000468687"/>
    </source>
</evidence>
<comment type="caution">
    <text evidence="2">The sequence shown here is derived from an EMBL/GenBank/DDBJ whole genome shotgun (WGS) entry which is preliminary data.</text>
</comment>
<keyword evidence="3" id="KW-1185">Reference proteome</keyword>
<organism evidence="2 3">
    <name type="scientific">Nocardioides zeae</name>
    <dbReference type="NCBI Taxonomy" id="1457234"/>
    <lineage>
        <taxon>Bacteria</taxon>
        <taxon>Bacillati</taxon>
        <taxon>Actinomycetota</taxon>
        <taxon>Actinomycetes</taxon>
        <taxon>Propionibacteriales</taxon>
        <taxon>Nocardioidaceae</taxon>
        <taxon>Nocardioides</taxon>
    </lineage>
</organism>
<gene>
    <name evidence="2" type="ORF">G3T38_08155</name>
</gene>
<evidence type="ECO:0000313" key="2">
    <source>
        <dbReference type="EMBL" id="NEN78247.1"/>
    </source>
</evidence>
<protein>
    <recommendedName>
        <fullName evidence="4">Ig-like domain-containing protein</fullName>
    </recommendedName>
</protein>
<keyword evidence="1" id="KW-0732">Signal</keyword>
<evidence type="ECO:0008006" key="4">
    <source>
        <dbReference type="Google" id="ProtNLM"/>
    </source>
</evidence>